<keyword evidence="5" id="KW-0732">Signal</keyword>
<dbReference type="InterPro" id="IPR003787">
    <property type="entry name" value="Sulphur_relay_DsrE/F-like"/>
</dbReference>
<protein>
    <submittedName>
        <fullName evidence="6">Sulfurtransferase complex subunit TusD</fullName>
    </submittedName>
</protein>
<dbReference type="Gene3D" id="3.40.1260.10">
    <property type="entry name" value="DsrEFH-like"/>
    <property type="match status" value="1"/>
</dbReference>
<organism evidence="6 7">
    <name type="scientific">Haliea salexigens</name>
    <dbReference type="NCBI Taxonomy" id="287487"/>
    <lineage>
        <taxon>Bacteria</taxon>
        <taxon>Pseudomonadati</taxon>
        <taxon>Pseudomonadota</taxon>
        <taxon>Gammaproteobacteria</taxon>
        <taxon>Cellvibrionales</taxon>
        <taxon>Halieaceae</taxon>
        <taxon>Haliea</taxon>
    </lineage>
</organism>
<dbReference type="GO" id="GO:0097163">
    <property type="term" value="F:sulfur carrier activity"/>
    <property type="evidence" value="ECO:0007669"/>
    <property type="project" value="TreeGrafter"/>
</dbReference>
<dbReference type="AlphaFoldDB" id="A0A3C1KPE3"/>
<dbReference type="NCBIfam" id="NF001237">
    <property type="entry name" value="PRK00207.1"/>
    <property type="match status" value="1"/>
</dbReference>
<dbReference type="GO" id="GO:1990228">
    <property type="term" value="C:sulfurtransferase complex"/>
    <property type="evidence" value="ECO:0007669"/>
    <property type="project" value="TreeGrafter"/>
</dbReference>
<accession>A0A3C1KPE3</accession>
<evidence type="ECO:0000256" key="1">
    <source>
        <dbReference type="ARBA" id="ARBA00004496"/>
    </source>
</evidence>
<evidence type="ECO:0000256" key="5">
    <source>
        <dbReference type="SAM" id="SignalP"/>
    </source>
</evidence>
<dbReference type="InterPro" id="IPR027396">
    <property type="entry name" value="DsrEFH-like"/>
</dbReference>
<comment type="subcellular location">
    <subcellularLocation>
        <location evidence="1">Cytoplasm</location>
    </subcellularLocation>
</comment>
<evidence type="ECO:0000256" key="3">
    <source>
        <dbReference type="ARBA" id="ARBA00022490"/>
    </source>
</evidence>
<gene>
    <name evidence="6" type="ORF">DCP75_12550</name>
</gene>
<name>A0A3C1KPE3_9GAMM</name>
<comment type="caution">
    <text evidence="6">The sequence shown here is derived from an EMBL/GenBank/DDBJ whole genome shotgun (WGS) entry which is preliminary data.</text>
</comment>
<dbReference type="InterPro" id="IPR017463">
    <property type="entry name" value="Sulphur_relay_TusD/DsrE"/>
</dbReference>
<feature type="chain" id="PRO_5017639088" evidence="5">
    <location>
        <begin position="23"/>
        <end position="121"/>
    </location>
</feature>
<dbReference type="EMBL" id="DMND01000172">
    <property type="protein sequence ID" value="HAN28527.1"/>
    <property type="molecule type" value="Genomic_DNA"/>
</dbReference>
<dbReference type="GO" id="GO:0016783">
    <property type="term" value="F:sulfurtransferase activity"/>
    <property type="evidence" value="ECO:0007669"/>
    <property type="project" value="InterPro"/>
</dbReference>
<reference evidence="6 7" key="1">
    <citation type="journal article" date="2018" name="Nat. Biotechnol.">
        <title>A standardized bacterial taxonomy based on genome phylogeny substantially revises the tree of life.</title>
        <authorList>
            <person name="Parks D.H."/>
            <person name="Chuvochina M."/>
            <person name="Waite D.W."/>
            <person name="Rinke C."/>
            <person name="Skarshewski A."/>
            <person name="Chaumeil P.A."/>
            <person name="Hugenholtz P."/>
        </authorList>
    </citation>
    <scope>NUCLEOTIDE SEQUENCE [LARGE SCALE GENOMIC DNA]</scope>
    <source>
        <strain evidence="6">UBA9158</strain>
    </source>
</reference>
<dbReference type="PANTHER" id="PTHR34874">
    <property type="entry name" value="PROTEIN YCHN"/>
    <property type="match status" value="1"/>
</dbReference>
<keyword evidence="4 6" id="KW-0808">Transferase</keyword>
<keyword evidence="3" id="KW-0963">Cytoplasm</keyword>
<comment type="similarity">
    <text evidence="2">Belongs to the DsrE/TusD family.</text>
</comment>
<dbReference type="GO" id="GO:0002143">
    <property type="term" value="P:tRNA wobble position uridine thiolation"/>
    <property type="evidence" value="ECO:0007669"/>
    <property type="project" value="TreeGrafter"/>
</dbReference>
<evidence type="ECO:0000256" key="4">
    <source>
        <dbReference type="ARBA" id="ARBA00022679"/>
    </source>
</evidence>
<feature type="non-terminal residue" evidence="6">
    <location>
        <position position="121"/>
    </location>
</feature>
<dbReference type="Proteomes" id="UP000259273">
    <property type="component" value="Unassembled WGS sequence"/>
</dbReference>
<dbReference type="STRING" id="1121937.GCA_000423125_00014"/>
<evidence type="ECO:0000313" key="7">
    <source>
        <dbReference type="Proteomes" id="UP000259273"/>
    </source>
</evidence>
<dbReference type="NCBIfam" id="TIGR03012">
    <property type="entry name" value="sulf_tusD_dsrE"/>
    <property type="match status" value="1"/>
</dbReference>
<sequence length="121" mass="12542">MTLHYCLLVLAAPASGHTSLTAARFAAALLARGHTLSRVFFLDNGTSNGLATAITPQDERSPQQAWSALADANGTELVLCVSSAVKRGLLDSTEAQRHGFPAATVHPGFTLGGLGLLVEAM</sequence>
<dbReference type="Pfam" id="PF02635">
    <property type="entry name" value="DsrE"/>
    <property type="match status" value="1"/>
</dbReference>
<evidence type="ECO:0000256" key="2">
    <source>
        <dbReference type="ARBA" id="ARBA00007067"/>
    </source>
</evidence>
<feature type="signal peptide" evidence="5">
    <location>
        <begin position="1"/>
        <end position="22"/>
    </location>
</feature>
<dbReference type="PANTHER" id="PTHR34874:SF3">
    <property type="entry name" value="SULFURTRANSFERASE TUSD"/>
    <property type="match status" value="1"/>
</dbReference>
<evidence type="ECO:0000313" key="6">
    <source>
        <dbReference type="EMBL" id="HAN28527.1"/>
    </source>
</evidence>
<dbReference type="SUPFAM" id="SSF75169">
    <property type="entry name" value="DsrEFH-like"/>
    <property type="match status" value="1"/>
</dbReference>
<proteinExistence type="inferred from homology"/>